<protein>
    <recommendedName>
        <fullName evidence="3">Protein L</fullName>
    </recommendedName>
</protein>
<evidence type="ECO:0000313" key="1">
    <source>
        <dbReference type="EMBL" id="MDO1581504.1"/>
    </source>
</evidence>
<dbReference type="Proteomes" id="UP001169006">
    <property type="component" value="Unassembled WGS sequence"/>
</dbReference>
<proteinExistence type="predicted"/>
<evidence type="ECO:0008006" key="3">
    <source>
        <dbReference type="Google" id="ProtNLM"/>
    </source>
</evidence>
<reference evidence="1" key="1">
    <citation type="journal article" date="2015" name="Int. J. Syst. Evol. Microbiol.">
        <title>Rhizobium oryzicola sp. nov., potential plant-growth-promoting endophytic bacteria isolated from rice roots.</title>
        <authorList>
            <person name="Zhang X.X."/>
            <person name="Gao J.S."/>
            <person name="Cao Y.H."/>
            <person name="Sheirdil R.A."/>
            <person name="Wang X.C."/>
            <person name="Zhang L."/>
        </authorList>
    </citation>
    <scope>NUCLEOTIDE SEQUENCE</scope>
    <source>
        <strain evidence="1">05753</strain>
    </source>
</reference>
<sequence length="77" mass="8578">MAKFKYSAHLKQSDVSAFDNGWLPGQSPPNSGIYRCKNCGDEIVVPRGTAIPTNHHEHIVLGPVIWQLLVFAQEHPK</sequence>
<reference evidence="1" key="2">
    <citation type="submission" date="2023-07" db="EMBL/GenBank/DDBJ databases">
        <authorList>
            <person name="Sun H."/>
        </authorList>
    </citation>
    <scope>NUCLEOTIDE SEQUENCE</scope>
    <source>
        <strain evidence="1">05753</strain>
    </source>
</reference>
<evidence type="ECO:0000313" key="2">
    <source>
        <dbReference type="Proteomes" id="UP001169006"/>
    </source>
</evidence>
<dbReference type="EMBL" id="JAUKWQ010000001">
    <property type="protein sequence ID" value="MDO1581504.1"/>
    <property type="molecule type" value="Genomic_DNA"/>
</dbReference>
<accession>A0ABT8SSX2</accession>
<dbReference type="RefSeq" id="WP_302075607.1">
    <property type="nucleotide sequence ID" value="NZ_JAUKWQ010000001.1"/>
</dbReference>
<keyword evidence="2" id="KW-1185">Reference proteome</keyword>
<name>A0ABT8SSX2_9HYPH</name>
<comment type="caution">
    <text evidence="1">The sequence shown here is derived from an EMBL/GenBank/DDBJ whole genome shotgun (WGS) entry which is preliminary data.</text>
</comment>
<gene>
    <name evidence="1" type="ORF">Q2T52_05280</name>
</gene>
<organism evidence="1 2">
    <name type="scientific">Rhizobium oryzicola</name>
    <dbReference type="NCBI Taxonomy" id="1232668"/>
    <lineage>
        <taxon>Bacteria</taxon>
        <taxon>Pseudomonadati</taxon>
        <taxon>Pseudomonadota</taxon>
        <taxon>Alphaproteobacteria</taxon>
        <taxon>Hyphomicrobiales</taxon>
        <taxon>Rhizobiaceae</taxon>
        <taxon>Rhizobium/Agrobacterium group</taxon>
        <taxon>Rhizobium</taxon>
    </lineage>
</organism>